<dbReference type="Gene3D" id="3.40.50.300">
    <property type="entry name" value="P-loop containing nucleotide triphosphate hydrolases"/>
    <property type="match status" value="1"/>
</dbReference>
<keyword evidence="3 5" id="KW-0067">ATP-binding</keyword>
<gene>
    <name evidence="5" type="ORF">H9926_10060</name>
</gene>
<dbReference type="Proteomes" id="UP000823922">
    <property type="component" value="Unassembled WGS sequence"/>
</dbReference>
<dbReference type="PANTHER" id="PTHR42939">
    <property type="entry name" value="ABC TRANSPORTER ATP-BINDING PROTEIN ALBC-RELATED"/>
    <property type="match status" value="1"/>
</dbReference>
<keyword evidence="1" id="KW-0813">Transport</keyword>
<protein>
    <submittedName>
        <fullName evidence="5">ABC transporter ATP-binding protein</fullName>
    </submittedName>
</protein>
<dbReference type="SMART" id="SM00382">
    <property type="entry name" value="AAA"/>
    <property type="match status" value="1"/>
</dbReference>
<name>A0A9D2TRY7_9FIRM</name>
<dbReference type="PROSITE" id="PS50893">
    <property type="entry name" value="ABC_TRANSPORTER_2"/>
    <property type="match status" value="1"/>
</dbReference>
<evidence type="ECO:0000256" key="1">
    <source>
        <dbReference type="ARBA" id="ARBA00022448"/>
    </source>
</evidence>
<comment type="caution">
    <text evidence="5">The sequence shown here is derived from an EMBL/GenBank/DDBJ whole genome shotgun (WGS) entry which is preliminary data.</text>
</comment>
<dbReference type="InterPro" id="IPR051782">
    <property type="entry name" value="ABC_Transporter_VariousFunc"/>
</dbReference>
<dbReference type="CDD" id="cd03230">
    <property type="entry name" value="ABC_DR_subfamily_A"/>
    <property type="match status" value="1"/>
</dbReference>
<dbReference type="InterPro" id="IPR027417">
    <property type="entry name" value="P-loop_NTPase"/>
</dbReference>
<dbReference type="EMBL" id="DWVS01000255">
    <property type="protein sequence ID" value="HJC88346.1"/>
    <property type="molecule type" value="Genomic_DNA"/>
</dbReference>
<sequence>MNELVTITNLTKNYGRFTALYPLNLTIPRGRIIGLLGPNGSGKTTLIKLLCGLLTPNSGSILIDGNAPGVETKKHVSYLPERSYLTSSRKVSELMDYFSDFYEDFDPKRALSMLDALHIDVNAAMKSLSKGTKEKVQLIFVMSRNADLYILDEPIAGVDPAARDYILKTIISNYNENASILLSTHLISDIEAVLDDVIFLKNGQLMLQSSVEDIRSRYGKSVDGYFREVFAC</sequence>
<dbReference type="InterPro" id="IPR003593">
    <property type="entry name" value="AAA+_ATPase"/>
</dbReference>
<evidence type="ECO:0000256" key="2">
    <source>
        <dbReference type="ARBA" id="ARBA00022741"/>
    </source>
</evidence>
<evidence type="ECO:0000259" key="4">
    <source>
        <dbReference type="PROSITE" id="PS50893"/>
    </source>
</evidence>
<evidence type="ECO:0000313" key="5">
    <source>
        <dbReference type="EMBL" id="HJC88346.1"/>
    </source>
</evidence>
<reference evidence="5" key="1">
    <citation type="journal article" date="2021" name="PeerJ">
        <title>Extensive microbial diversity within the chicken gut microbiome revealed by metagenomics and culture.</title>
        <authorList>
            <person name="Gilroy R."/>
            <person name="Ravi A."/>
            <person name="Getino M."/>
            <person name="Pursley I."/>
            <person name="Horton D.L."/>
            <person name="Alikhan N.F."/>
            <person name="Baker D."/>
            <person name="Gharbi K."/>
            <person name="Hall N."/>
            <person name="Watson M."/>
            <person name="Adriaenssens E.M."/>
            <person name="Foster-Nyarko E."/>
            <person name="Jarju S."/>
            <person name="Secka A."/>
            <person name="Antonio M."/>
            <person name="Oren A."/>
            <person name="Chaudhuri R.R."/>
            <person name="La Ragione R."/>
            <person name="Hildebrand F."/>
            <person name="Pallen M.J."/>
        </authorList>
    </citation>
    <scope>NUCLEOTIDE SEQUENCE</scope>
    <source>
        <strain evidence="5">ChiBcec1-1630</strain>
    </source>
</reference>
<keyword evidence="2" id="KW-0547">Nucleotide-binding</keyword>
<evidence type="ECO:0000313" key="6">
    <source>
        <dbReference type="Proteomes" id="UP000823922"/>
    </source>
</evidence>
<evidence type="ECO:0000256" key="3">
    <source>
        <dbReference type="ARBA" id="ARBA00022840"/>
    </source>
</evidence>
<proteinExistence type="predicted"/>
<dbReference type="SUPFAM" id="SSF52540">
    <property type="entry name" value="P-loop containing nucleoside triphosphate hydrolases"/>
    <property type="match status" value="1"/>
</dbReference>
<feature type="domain" description="ABC transporter" evidence="4">
    <location>
        <begin position="5"/>
        <end position="227"/>
    </location>
</feature>
<dbReference type="Pfam" id="PF00005">
    <property type="entry name" value="ABC_tran"/>
    <property type="match status" value="1"/>
</dbReference>
<accession>A0A9D2TRY7</accession>
<dbReference type="GO" id="GO:0005524">
    <property type="term" value="F:ATP binding"/>
    <property type="evidence" value="ECO:0007669"/>
    <property type="project" value="UniProtKB-KW"/>
</dbReference>
<dbReference type="AlphaFoldDB" id="A0A9D2TRY7"/>
<reference evidence="5" key="2">
    <citation type="submission" date="2021-04" db="EMBL/GenBank/DDBJ databases">
        <authorList>
            <person name="Gilroy R."/>
        </authorList>
    </citation>
    <scope>NUCLEOTIDE SEQUENCE</scope>
    <source>
        <strain evidence="5">ChiBcec1-1630</strain>
    </source>
</reference>
<dbReference type="PANTHER" id="PTHR42939:SF1">
    <property type="entry name" value="ABC TRANSPORTER ATP-BINDING PROTEIN ALBC-RELATED"/>
    <property type="match status" value="1"/>
</dbReference>
<dbReference type="InterPro" id="IPR003439">
    <property type="entry name" value="ABC_transporter-like_ATP-bd"/>
</dbReference>
<organism evidence="5 6">
    <name type="scientific">Candidatus Eisenbergiella intestinigallinarum</name>
    <dbReference type="NCBI Taxonomy" id="2838549"/>
    <lineage>
        <taxon>Bacteria</taxon>
        <taxon>Bacillati</taxon>
        <taxon>Bacillota</taxon>
        <taxon>Clostridia</taxon>
        <taxon>Lachnospirales</taxon>
        <taxon>Lachnospiraceae</taxon>
        <taxon>Eisenbergiella</taxon>
    </lineage>
</organism>
<dbReference type="GO" id="GO:0016887">
    <property type="term" value="F:ATP hydrolysis activity"/>
    <property type="evidence" value="ECO:0007669"/>
    <property type="project" value="InterPro"/>
</dbReference>